<dbReference type="InterPro" id="IPR018124">
    <property type="entry name" value="Calret/calnex_CS"/>
</dbReference>
<dbReference type="GO" id="GO:0051082">
    <property type="term" value="F:unfolded protein binding"/>
    <property type="evidence" value="ECO:0007669"/>
    <property type="project" value="InterPro"/>
</dbReference>
<evidence type="ECO:0000256" key="1">
    <source>
        <dbReference type="ARBA" id="ARBA00004389"/>
    </source>
</evidence>
<dbReference type="GeneID" id="14496832"/>
<feature type="region of interest" description="Disordered" evidence="10">
    <location>
        <begin position="525"/>
        <end position="554"/>
    </location>
</feature>
<comment type="subcellular location">
    <subcellularLocation>
        <location evidence="1">Endoplasmic reticulum membrane</location>
        <topology evidence="1">Single-pass membrane protein</topology>
    </subcellularLocation>
</comment>
<dbReference type="SUPFAM" id="SSF63887">
    <property type="entry name" value="P-domain of calnexin/calreticulin"/>
    <property type="match status" value="1"/>
</dbReference>
<reference evidence="11 12" key="1">
    <citation type="journal article" date="2011" name="Proc. Natl. Acad. Sci. U.S.A.">
        <title>Evolutionary erosion of yeast sex chromosomes by mating-type switching accidents.</title>
        <authorList>
            <person name="Gordon J.L."/>
            <person name="Armisen D."/>
            <person name="Proux-Wera E."/>
            <person name="Oheigeartaigh S.S."/>
            <person name="Byrne K.P."/>
            <person name="Wolfe K.H."/>
        </authorList>
    </citation>
    <scope>NUCLEOTIDE SEQUENCE [LARGE SCALE GENOMIC DNA]</scope>
    <source>
        <strain evidence="12">ATCC 34711 / CBS 6284 / DSM 70876 / NBRC 10599 / NRRL Y-10934 / UCD 77-7</strain>
    </source>
</reference>
<keyword evidence="5 9" id="KW-1133">Transmembrane helix</keyword>
<dbReference type="PRINTS" id="PR00626">
    <property type="entry name" value="CALRETICULIN"/>
</dbReference>
<keyword evidence="6 9" id="KW-0472">Membrane</keyword>
<keyword evidence="4 9" id="KW-0256">Endoplasmic reticulum</keyword>
<dbReference type="eggNOG" id="KOG0675">
    <property type="taxonomic scope" value="Eukaryota"/>
</dbReference>
<evidence type="ECO:0000256" key="6">
    <source>
        <dbReference type="ARBA" id="ARBA00023136"/>
    </source>
</evidence>
<dbReference type="GO" id="GO:0005509">
    <property type="term" value="F:calcium ion binding"/>
    <property type="evidence" value="ECO:0007669"/>
    <property type="project" value="InterPro"/>
</dbReference>
<dbReference type="RefSeq" id="XP_004181242.1">
    <property type="nucleotide sequence ID" value="XM_004181194.1"/>
</dbReference>
<evidence type="ECO:0000256" key="4">
    <source>
        <dbReference type="ARBA" id="ARBA00022824"/>
    </source>
</evidence>
<dbReference type="EMBL" id="HE806321">
    <property type="protein sequence ID" value="CCH61723.1"/>
    <property type="molecule type" value="Genomic_DNA"/>
</dbReference>
<proteinExistence type="inferred from homology"/>
<evidence type="ECO:0000256" key="10">
    <source>
        <dbReference type="SAM" id="MobiDB-lite"/>
    </source>
</evidence>
<evidence type="ECO:0000256" key="7">
    <source>
        <dbReference type="ARBA" id="ARBA00023186"/>
    </source>
</evidence>
<dbReference type="PANTHER" id="PTHR11073">
    <property type="entry name" value="CALRETICULIN AND CALNEXIN"/>
    <property type="match status" value="1"/>
</dbReference>
<dbReference type="KEGG" id="tbl:TBLA_0F01810"/>
<feature type="region of interest" description="Disordered" evidence="10">
    <location>
        <begin position="262"/>
        <end position="281"/>
    </location>
</feature>
<dbReference type="PANTHER" id="PTHR11073:SF1">
    <property type="entry name" value="CALNEXIN 14D-RELATED"/>
    <property type="match status" value="1"/>
</dbReference>
<accession>I2H5S1</accession>
<dbReference type="STRING" id="1071380.I2H5S1"/>
<keyword evidence="3 9" id="KW-0812">Transmembrane</keyword>
<evidence type="ECO:0000313" key="11">
    <source>
        <dbReference type="EMBL" id="CCH61723.1"/>
    </source>
</evidence>
<dbReference type="OrthoDB" id="1938156at2759"/>
<feature type="transmembrane region" description="Helical" evidence="9">
    <location>
        <begin position="498"/>
        <end position="518"/>
    </location>
</feature>
<evidence type="ECO:0008006" key="13">
    <source>
        <dbReference type="Google" id="ProtNLM"/>
    </source>
</evidence>
<dbReference type="InterPro" id="IPR009033">
    <property type="entry name" value="Calreticulin/calnexin_P_dom_sf"/>
</dbReference>
<feature type="compositionally biased region" description="Basic and acidic residues" evidence="10">
    <location>
        <begin position="271"/>
        <end position="281"/>
    </location>
</feature>
<evidence type="ECO:0000313" key="12">
    <source>
        <dbReference type="Proteomes" id="UP000002866"/>
    </source>
</evidence>
<dbReference type="InterPro" id="IPR013320">
    <property type="entry name" value="ConA-like_dom_sf"/>
</dbReference>
<evidence type="ECO:0000256" key="8">
    <source>
        <dbReference type="PIRSR" id="PIRSR601580-3"/>
    </source>
</evidence>
<keyword evidence="12" id="KW-1185">Reference proteome</keyword>
<comment type="similarity">
    <text evidence="2 9">Belongs to the calreticulin family.</text>
</comment>
<name>I2H5S1_HENB6</name>
<feature type="disulfide bond" evidence="8">
    <location>
        <begin position="125"/>
        <end position="164"/>
    </location>
</feature>
<dbReference type="InterPro" id="IPR001580">
    <property type="entry name" value="Calret/calnex"/>
</dbReference>
<dbReference type="Gene3D" id="2.60.120.200">
    <property type="match status" value="1"/>
</dbReference>
<evidence type="ECO:0000256" key="2">
    <source>
        <dbReference type="ARBA" id="ARBA00010983"/>
    </source>
</evidence>
<dbReference type="GO" id="GO:0006457">
    <property type="term" value="P:protein folding"/>
    <property type="evidence" value="ECO:0007669"/>
    <property type="project" value="InterPro"/>
</dbReference>
<dbReference type="Pfam" id="PF00262">
    <property type="entry name" value="Calreticulin"/>
    <property type="match status" value="1"/>
</dbReference>
<evidence type="ECO:0000256" key="9">
    <source>
        <dbReference type="RuleBase" id="RU362126"/>
    </source>
</evidence>
<organism evidence="11 12">
    <name type="scientific">Henningerozyma blattae (strain ATCC 34711 / CBS 6284 / DSM 70876 / NBRC 10599 / NRRL Y-10934 / UCD 77-7)</name>
    <name type="common">Yeast</name>
    <name type="synonym">Tetrapisispora blattae</name>
    <dbReference type="NCBI Taxonomy" id="1071380"/>
    <lineage>
        <taxon>Eukaryota</taxon>
        <taxon>Fungi</taxon>
        <taxon>Dikarya</taxon>
        <taxon>Ascomycota</taxon>
        <taxon>Saccharomycotina</taxon>
        <taxon>Saccharomycetes</taxon>
        <taxon>Saccharomycetales</taxon>
        <taxon>Saccharomycetaceae</taxon>
        <taxon>Henningerozyma</taxon>
    </lineage>
</organism>
<dbReference type="Proteomes" id="UP000002866">
    <property type="component" value="Chromosome 6"/>
</dbReference>
<dbReference type="SUPFAM" id="SSF49899">
    <property type="entry name" value="Concanavalin A-like lectins/glucanases"/>
    <property type="match status" value="1"/>
</dbReference>
<feature type="compositionally biased region" description="Basic and acidic residues" evidence="10">
    <location>
        <begin position="528"/>
        <end position="548"/>
    </location>
</feature>
<dbReference type="OMA" id="MLIDNIY"/>
<evidence type="ECO:0000256" key="3">
    <source>
        <dbReference type="ARBA" id="ARBA00022692"/>
    </source>
</evidence>
<dbReference type="GO" id="GO:0005789">
    <property type="term" value="C:endoplasmic reticulum membrane"/>
    <property type="evidence" value="ECO:0007669"/>
    <property type="project" value="UniProtKB-SubCell"/>
</dbReference>
<dbReference type="HOGENOM" id="CLU_018224_1_2_1"/>
<evidence type="ECO:0000256" key="5">
    <source>
        <dbReference type="ARBA" id="ARBA00022989"/>
    </source>
</evidence>
<dbReference type="Gene3D" id="2.10.250.10">
    <property type="entry name" value="Calreticulin/calnexin, P domain"/>
    <property type="match status" value="1"/>
</dbReference>
<dbReference type="GO" id="GO:0036503">
    <property type="term" value="P:ERAD pathway"/>
    <property type="evidence" value="ECO:0007669"/>
    <property type="project" value="TreeGrafter"/>
</dbReference>
<dbReference type="InParanoid" id="I2H5S1"/>
<sequence length="587" mass="67816">MSSLDTDTPNEFLISNESFFENFKNYKNNEELYDNWISSNVTQTQFTSNLKYPIAWSLLEPYKLSNFETLPDINEPLLENKQCLAVIGVGSPAMIGHKLEHPIKMDANEDLIVQYELKLQKELNCGGGFIKLYGHLNNKNDLFQYRGQHSKQMPLQILFGPDKCIPDINKVRFEMGKLNPKSGDMEIKQLVQSPITQFGVDFKTHLYTLILHNQGENQFFEIRIDGKVVKYGNVFEKGMFEPGFTGPRYIDDPNDFKPDNWVDEEYIDDPNDSKPDDWDETEPYKIVDPDDFKPADWDETIPEYIVDTKRPKPEWWDDSIDGEWKPYMILNPECLKKKGCGKWKPKMKLNPKFKGVWQPRKILNPDYIGEWKPQRILDPNSYEDITPCQVKDSIDGIVFDFVSGSNDMLIDNIYLGKSLEEAERVGNLTFVPKRIKEDLLYEYEMNMKGNIKKPKLPPTQGMIDDQDRNIFDDVVDFIIDRVMKGGEMIEEYGHGGNGSIFLIIISSILLGLGIHYLANNMSKPTARQVEREVPRQREMQKPQPKPKEEDEYEEEVEVIYTEAFVDADGRFSIISSNSSCSSSNSSI</sequence>
<gene>
    <name evidence="11" type="primary">TBLA0F01810</name>
    <name evidence="11" type="ORF">TBLA_0F01810</name>
</gene>
<dbReference type="PROSITE" id="PS00803">
    <property type="entry name" value="CALRETICULIN_1"/>
    <property type="match status" value="1"/>
</dbReference>
<protein>
    <recommendedName>
        <fullName evidence="13">Calreticulin</fullName>
    </recommendedName>
</protein>
<keyword evidence="8" id="KW-1015">Disulfide bond</keyword>
<keyword evidence="7 9" id="KW-0143">Chaperone</keyword>
<dbReference type="AlphaFoldDB" id="I2H5S1"/>